<sequence>MWTKSDQKRIVPTTKHSPKINVRAGFSPMGIFPLCILTENMNSQMFIDILEGHLLTHAEIFHRNEWRLVMDNDTKHSSKLAKAYLVQNIPNHLPWPSQSPNINPIENIFSWAKRELIKLALRTIPELRKKREIV</sequence>
<proteinExistence type="predicted"/>
<keyword evidence="3" id="KW-1185">Reference proteome</keyword>
<dbReference type="EMBL" id="JAKMXF010000055">
    <property type="protein sequence ID" value="KAI6659674.1"/>
    <property type="molecule type" value="Genomic_DNA"/>
</dbReference>
<evidence type="ECO:0000259" key="1">
    <source>
        <dbReference type="Pfam" id="PF13358"/>
    </source>
</evidence>
<comment type="caution">
    <text evidence="2">The sequence shown here is derived from an EMBL/GenBank/DDBJ whole genome shotgun (WGS) entry which is preliminary data.</text>
</comment>
<dbReference type="Proteomes" id="UP001165289">
    <property type="component" value="Unassembled WGS sequence"/>
</dbReference>
<evidence type="ECO:0000313" key="3">
    <source>
        <dbReference type="Proteomes" id="UP001165289"/>
    </source>
</evidence>
<dbReference type="InterPro" id="IPR038717">
    <property type="entry name" value="Tc1-like_DDE_dom"/>
</dbReference>
<name>A0AAV7KHQ6_9METZ</name>
<evidence type="ECO:0000313" key="2">
    <source>
        <dbReference type="EMBL" id="KAI6659674.1"/>
    </source>
</evidence>
<dbReference type="InterPro" id="IPR036397">
    <property type="entry name" value="RNaseH_sf"/>
</dbReference>
<reference evidence="2 3" key="1">
    <citation type="journal article" date="2023" name="BMC Biol.">
        <title>The compact genome of the sponge Oopsacas minuta (Hexactinellida) is lacking key metazoan core genes.</title>
        <authorList>
            <person name="Santini S."/>
            <person name="Schenkelaars Q."/>
            <person name="Jourda C."/>
            <person name="Duchesne M."/>
            <person name="Belahbib H."/>
            <person name="Rocher C."/>
            <person name="Selva M."/>
            <person name="Riesgo A."/>
            <person name="Vervoort M."/>
            <person name="Leys S.P."/>
            <person name="Kodjabachian L."/>
            <person name="Le Bivic A."/>
            <person name="Borchiellini C."/>
            <person name="Claverie J.M."/>
            <person name="Renard E."/>
        </authorList>
    </citation>
    <scope>NUCLEOTIDE SEQUENCE [LARGE SCALE GENOMIC DNA]</scope>
    <source>
        <strain evidence="2">SPO-2</strain>
    </source>
</reference>
<protein>
    <recommendedName>
        <fullName evidence="1">Tc1-like transposase DDE domain-containing protein</fullName>
    </recommendedName>
</protein>
<dbReference type="GO" id="GO:0003676">
    <property type="term" value="F:nucleic acid binding"/>
    <property type="evidence" value="ECO:0007669"/>
    <property type="project" value="InterPro"/>
</dbReference>
<dbReference type="AlphaFoldDB" id="A0AAV7KHQ6"/>
<dbReference type="Pfam" id="PF13358">
    <property type="entry name" value="DDE_3"/>
    <property type="match status" value="1"/>
</dbReference>
<gene>
    <name evidence="2" type="ORF">LOD99_14597</name>
</gene>
<accession>A0AAV7KHQ6</accession>
<feature type="domain" description="Tc1-like transposase DDE" evidence="1">
    <location>
        <begin position="2"/>
        <end position="127"/>
    </location>
</feature>
<dbReference type="Gene3D" id="3.30.420.10">
    <property type="entry name" value="Ribonuclease H-like superfamily/Ribonuclease H"/>
    <property type="match status" value="1"/>
</dbReference>
<organism evidence="2 3">
    <name type="scientific">Oopsacas minuta</name>
    <dbReference type="NCBI Taxonomy" id="111878"/>
    <lineage>
        <taxon>Eukaryota</taxon>
        <taxon>Metazoa</taxon>
        <taxon>Porifera</taxon>
        <taxon>Hexactinellida</taxon>
        <taxon>Hexasterophora</taxon>
        <taxon>Lyssacinosida</taxon>
        <taxon>Leucopsacidae</taxon>
        <taxon>Oopsacas</taxon>
    </lineage>
</organism>